<dbReference type="InterPro" id="IPR052983">
    <property type="entry name" value="MFS_Riboflavin_Transporter"/>
</dbReference>
<keyword evidence="4 6" id="KW-1133">Transmembrane helix</keyword>
<proteinExistence type="predicted"/>
<dbReference type="PANTHER" id="PTHR43385">
    <property type="entry name" value="RIBOFLAVIN TRANSPORTER RIBJ"/>
    <property type="match status" value="1"/>
</dbReference>
<reference evidence="7 8" key="1">
    <citation type="submission" date="2018-04" db="EMBL/GenBank/DDBJ databases">
        <title>The genome of golden apple snail Pomacea canaliculata provides insight into stress tolerance and invasive adaptation.</title>
        <authorList>
            <person name="Liu C."/>
            <person name="Liu B."/>
            <person name="Ren Y."/>
            <person name="Zhang Y."/>
            <person name="Wang H."/>
            <person name="Li S."/>
            <person name="Jiang F."/>
            <person name="Yin L."/>
            <person name="Zhang G."/>
            <person name="Qian W."/>
            <person name="Fan W."/>
        </authorList>
    </citation>
    <scope>NUCLEOTIDE SEQUENCE [LARGE SCALE GENOMIC DNA]</scope>
    <source>
        <strain evidence="7">SZHN2017</strain>
        <tissue evidence="7">Muscle</tissue>
    </source>
</reference>
<evidence type="ECO:0000313" key="8">
    <source>
        <dbReference type="Proteomes" id="UP000245119"/>
    </source>
</evidence>
<keyword evidence="2" id="KW-0813">Transport</keyword>
<gene>
    <name evidence="7" type="ORF">C0Q70_17785</name>
</gene>
<evidence type="ECO:0000313" key="7">
    <source>
        <dbReference type="EMBL" id="PVD21982.1"/>
    </source>
</evidence>
<evidence type="ECO:0000256" key="5">
    <source>
        <dbReference type="ARBA" id="ARBA00023136"/>
    </source>
</evidence>
<name>A0A2T7NLD9_POMCA</name>
<evidence type="ECO:0000256" key="6">
    <source>
        <dbReference type="SAM" id="Phobius"/>
    </source>
</evidence>
<dbReference type="Proteomes" id="UP000245119">
    <property type="component" value="Linkage Group LG11"/>
</dbReference>
<dbReference type="InterPro" id="IPR036259">
    <property type="entry name" value="MFS_trans_sf"/>
</dbReference>
<keyword evidence="8" id="KW-1185">Reference proteome</keyword>
<accession>A0A2T7NLD9</accession>
<dbReference type="PANTHER" id="PTHR43385:SF1">
    <property type="entry name" value="RIBOFLAVIN TRANSPORTER RIBJ"/>
    <property type="match status" value="1"/>
</dbReference>
<dbReference type="EMBL" id="PZQS01000011">
    <property type="protein sequence ID" value="PVD21982.1"/>
    <property type="molecule type" value="Genomic_DNA"/>
</dbReference>
<dbReference type="OrthoDB" id="410267at2759"/>
<feature type="transmembrane region" description="Helical" evidence="6">
    <location>
        <begin position="79"/>
        <end position="101"/>
    </location>
</feature>
<organism evidence="7 8">
    <name type="scientific">Pomacea canaliculata</name>
    <name type="common">Golden apple snail</name>
    <dbReference type="NCBI Taxonomy" id="400727"/>
    <lineage>
        <taxon>Eukaryota</taxon>
        <taxon>Metazoa</taxon>
        <taxon>Spiralia</taxon>
        <taxon>Lophotrochozoa</taxon>
        <taxon>Mollusca</taxon>
        <taxon>Gastropoda</taxon>
        <taxon>Caenogastropoda</taxon>
        <taxon>Architaenioglossa</taxon>
        <taxon>Ampullarioidea</taxon>
        <taxon>Ampullariidae</taxon>
        <taxon>Pomacea</taxon>
    </lineage>
</organism>
<dbReference type="InterPro" id="IPR011701">
    <property type="entry name" value="MFS"/>
</dbReference>
<sequence>MDQKAHLLARRYSEDPGQMAMARRQARRSDFFSLVLTVVGGFLVHVSLCLPYTFGNLETYMVSYMKHQDTYSERYSSDIQWVLGLFFVAKVMGMLAAGWLHDGVGARTCTMTGCALSSVGLFLTSVSLSRNVWAVALTLGMLSGAGTGLAYASPMAMVAKLWPARAGLNSGIITAGYGIGAVIYNEAATAYVNPHNAAVTTFSDDGSKYFTDPVVLQRTPRMFIILGCITLAFQCVGCAALFGGFKMAKSVGLPKQPEITVHIPLGSRQGGKDTLRTCNMFDRVQDLDPSAMLGTRQFLLIWLTFCLSTTGTCIALAEYKNFGQRFIKDDHFLAHVGTLSNLVGQYFGQPGGSWLTSPLSNMHCPVRRVLRNVRLLVLDFRSAELRLLDLGLHPGADRQWELPALSPGRGAQFWIKALPLQHRCGLHCCGVFTLFVIPVVMTV</sequence>
<dbReference type="AlphaFoldDB" id="A0A2T7NLD9"/>
<feature type="transmembrane region" description="Helical" evidence="6">
    <location>
        <begin position="31"/>
        <end position="54"/>
    </location>
</feature>
<dbReference type="GO" id="GO:0016020">
    <property type="term" value="C:membrane"/>
    <property type="evidence" value="ECO:0007669"/>
    <property type="project" value="UniProtKB-SubCell"/>
</dbReference>
<comment type="caution">
    <text evidence="7">The sequence shown here is derived from an EMBL/GenBank/DDBJ whole genome shotgun (WGS) entry which is preliminary data.</text>
</comment>
<evidence type="ECO:0000256" key="2">
    <source>
        <dbReference type="ARBA" id="ARBA00022448"/>
    </source>
</evidence>
<dbReference type="Pfam" id="PF07690">
    <property type="entry name" value="MFS_1"/>
    <property type="match status" value="1"/>
</dbReference>
<comment type="subcellular location">
    <subcellularLocation>
        <location evidence="1">Membrane</location>
        <topology evidence="1">Multi-pass membrane protein</topology>
    </subcellularLocation>
</comment>
<dbReference type="SUPFAM" id="SSF103473">
    <property type="entry name" value="MFS general substrate transporter"/>
    <property type="match status" value="1"/>
</dbReference>
<evidence type="ECO:0000256" key="4">
    <source>
        <dbReference type="ARBA" id="ARBA00022989"/>
    </source>
</evidence>
<feature type="transmembrane region" description="Helical" evidence="6">
    <location>
        <begin position="132"/>
        <end position="152"/>
    </location>
</feature>
<feature type="transmembrane region" description="Helical" evidence="6">
    <location>
        <begin position="223"/>
        <end position="245"/>
    </location>
</feature>
<evidence type="ECO:0008006" key="9">
    <source>
        <dbReference type="Google" id="ProtNLM"/>
    </source>
</evidence>
<evidence type="ECO:0000256" key="3">
    <source>
        <dbReference type="ARBA" id="ARBA00022692"/>
    </source>
</evidence>
<protein>
    <recommendedName>
        <fullName evidence="9">Major facilitator superfamily (MFS) profile domain-containing protein</fullName>
    </recommendedName>
</protein>
<keyword evidence="5 6" id="KW-0472">Membrane</keyword>
<evidence type="ECO:0000256" key="1">
    <source>
        <dbReference type="ARBA" id="ARBA00004141"/>
    </source>
</evidence>
<keyword evidence="3 6" id="KW-0812">Transmembrane</keyword>
<dbReference type="Gene3D" id="1.20.1250.20">
    <property type="entry name" value="MFS general substrate transporter like domains"/>
    <property type="match status" value="1"/>
</dbReference>
<dbReference type="GO" id="GO:0022857">
    <property type="term" value="F:transmembrane transporter activity"/>
    <property type="evidence" value="ECO:0007669"/>
    <property type="project" value="InterPro"/>
</dbReference>
<feature type="transmembrane region" description="Helical" evidence="6">
    <location>
        <begin position="299"/>
        <end position="319"/>
    </location>
</feature>